<evidence type="ECO:0000259" key="2">
    <source>
        <dbReference type="PROSITE" id="PS50207"/>
    </source>
</evidence>
<dbReference type="Gene3D" id="3.30.70.1470">
    <property type="entry name" value="Caspase-like"/>
    <property type="match status" value="1"/>
</dbReference>
<accession>A0A060XLZ6</accession>
<dbReference type="InterPro" id="IPR029030">
    <property type="entry name" value="Caspase-like_dom_sf"/>
</dbReference>
<dbReference type="InterPro" id="IPR011600">
    <property type="entry name" value="Pept_C14_caspase"/>
</dbReference>
<keyword evidence="1" id="KW-0053">Apoptosis</keyword>
<dbReference type="InterPro" id="IPR002138">
    <property type="entry name" value="Pept_C14_p10"/>
</dbReference>
<evidence type="ECO:0000256" key="1">
    <source>
        <dbReference type="ARBA" id="ARBA00022703"/>
    </source>
</evidence>
<proteinExistence type="predicted"/>
<dbReference type="PROSITE" id="PS50207">
    <property type="entry name" value="CASPASE_P10"/>
    <property type="match status" value="1"/>
</dbReference>
<dbReference type="PaxDb" id="8022-A0A060XLZ6"/>
<dbReference type="AlphaFoldDB" id="A0A060XLZ6"/>
<sequence length="75" mass="8822">MATVEECKSFRNTKEGSIYIQELCKQLEWGADRGEDILSVLTRVNREVSRGVYRDSKQMPEPKYTLTKKLFLPYF</sequence>
<dbReference type="SUPFAM" id="SSF52129">
    <property type="entry name" value="Caspase-like"/>
    <property type="match status" value="1"/>
</dbReference>
<dbReference type="GO" id="GO:0004197">
    <property type="term" value="F:cysteine-type endopeptidase activity"/>
    <property type="evidence" value="ECO:0007669"/>
    <property type="project" value="InterPro"/>
</dbReference>
<evidence type="ECO:0000313" key="3">
    <source>
        <dbReference type="EMBL" id="CDQ80501.1"/>
    </source>
</evidence>
<reference evidence="3" key="1">
    <citation type="journal article" date="2014" name="Nat. Commun.">
        <title>The rainbow trout genome provides novel insights into evolution after whole-genome duplication in vertebrates.</title>
        <authorList>
            <person name="Berthelot C."/>
            <person name="Brunet F."/>
            <person name="Chalopin D."/>
            <person name="Juanchich A."/>
            <person name="Bernard M."/>
            <person name="Noel B."/>
            <person name="Bento P."/>
            <person name="Da Silva C."/>
            <person name="Labadie K."/>
            <person name="Alberti A."/>
            <person name="Aury J.M."/>
            <person name="Louis A."/>
            <person name="Dehais P."/>
            <person name="Bardou P."/>
            <person name="Montfort J."/>
            <person name="Klopp C."/>
            <person name="Cabau C."/>
            <person name="Gaspin C."/>
            <person name="Thorgaard G.H."/>
            <person name="Boussaha M."/>
            <person name="Quillet E."/>
            <person name="Guyomard R."/>
            <person name="Galiana D."/>
            <person name="Bobe J."/>
            <person name="Volff J.N."/>
            <person name="Genet C."/>
            <person name="Wincker P."/>
            <person name="Jaillon O."/>
            <person name="Roest Crollius H."/>
            <person name="Guiguen Y."/>
        </authorList>
    </citation>
    <scope>NUCLEOTIDE SEQUENCE [LARGE SCALE GENOMIC DNA]</scope>
</reference>
<dbReference type="PANTHER" id="PTHR48169:SF7">
    <property type="entry name" value="CASPASE 10"/>
    <property type="match status" value="1"/>
</dbReference>
<dbReference type="PANTHER" id="PTHR48169">
    <property type="entry name" value="DED DOMAIN-CONTAINING PROTEIN"/>
    <property type="match status" value="1"/>
</dbReference>
<feature type="domain" description="Caspase family p10" evidence="2">
    <location>
        <begin position="1"/>
        <end position="72"/>
    </location>
</feature>
<dbReference type="GO" id="GO:0043067">
    <property type="term" value="P:regulation of programmed cell death"/>
    <property type="evidence" value="ECO:0007669"/>
    <property type="project" value="UniProtKB-ARBA"/>
</dbReference>
<organism evidence="3 4">
    <name type="scientific">Oncorhynchus mykiss</name>
    <name type="common">Rainbow trout</name>
    <name type="synonym">Salmo gairdneri</name>
    <dbReference type="NCBI Taxonomy" id="8022"/>
    <lineage>
        <taxon>Eukaryota</taxon>
        <taxon>Metazoa</taxon>
        <taxon>Chordata</taxon>
        <taxon>Craniata</taxon>
        <taxon>Vertebrata</taxon>
        <taxon>Euteleostomi</taxon>
        <taxon>Actinopterygii</taxon>
        <taxon>Neopterygii</taxon>
        <taxon>Teleostei</taxon>
        <taxon>Protacanthopterygii</taxon>
        <taxon>Salmoniformes</taxon>
        <taxon>Salmonidae</taxon>
        <taxon>Salmoninae</taxon>
        <taxon>Oncorhynchus</taxon>
    </lineage>
</organism>
<dbReference type="Pfam" id="PF00656">
    <property type="entry name" value="Peptidase_C14"/>
    <property type="match status" value="1"/>
</dbReference>
<gene>
    <name evidence="3" type="ORF">GSONMT00042009001</name>
</gene>
<name>A0A060XLZ6_ONCMY</name>
<dbReference type="GO" id="GO:0051604">
    <property type="term" value="P:protein maturation"/>
    <property type="evidence" value="ECO:0007669"/>
    <property type="project" value="UniProtKB-ARBA"/>
</dbReference>
<dbReference type="EMBL" id="FR905614">
    <property type="protein sequence ID" value="CDQ80501.1"/>
    <property type="molecule type" value="Genomic_DNA"/>
</dbReference>
<dbReference type="GO" id="GO:0006915">
    <property type="term" value="P:apoptotic process"/>
    <property type="evidence" value="ECO:0007669"/>
    <property type="project" value="UniProtKB-KW"/>
</dbReference>
<evidence type="ECO:0000313" key="4">
    <source>
        <dbReference type="Proteomes" id="UP000193380"/>
    </source>
</evidence>
<protein>
    <recommendedName>
        <fullName evidence="2">Caspase family p10 domain-containing protein</fullName>
    </recommendedName>
</protein>
<reference evidence="3" key="2">
    <citation type="submission" date="2014-03" db="EMBL/GenBank/DDBJ databases">
        <authorList>
            <person name="Genoscope - CEA"/>
        </authorList>
    </citation>
    <scope>NUCLEOTIDE SEQUENCE</scope>
</reference>
<dbReference type="Proteomes" id="UP000193380">
    <property type="component" value="Unassembled WGS sequence"/>
</dbReference>
<dbReference type="GO" id="GO:0006508">
    <property type="term" value="P:proteolysis"/>
    <property type="evidence" value="ECO:0007669"/>
    <property type="project" value="InterPro"/>
</dbReference>
<dbReference type="STRING" id="8022.A0A060XLZ6"/>